<feature type="transmembrane region" description="Helical" evidence="1">
    <location>
        <begin position="224"/>
        <end position="244"/>
    </location>
</feature>
<dbReference type="RefSeq" id="WP_369948494.1">
    <property type="nucleotide sequence ID" value="NZ_JBCLSH010000024.1"/>
</dbReference>
<dbReference type="Proteomes" id="UP001565283">
    <property type="component" value="Unassembled WGS sequence"/>
</dbReference>
<feature type="transmembrane region" description="Helical" evidence="1">
    <location>
        <begin position="82"/>
        <end position="107"/>
    </location>
</feature>
<keyword evidence="1" id="KW-0472">Membrane</keyword>
<gene>
    <name evidence="2" type="ORF">AALA52_06970</name>
</gene>
<name>A0ABV4D399_9LACT</name>
<evidence type="ECO:0000313" key="3">
    <source>
        <dbReference type="Proteomes" id="UP001565283"/>
    </source>
</evidence>
<keyword evidence="1" id="KW-1133">Transmembrane helix</keyword>
<comment type="caution">
    <text evidence="2">The sequence shown here is derived from an EMBL/GenBank/DDBJ whole genome shotgun (WGS) entry which is preliminary data.</text>
</comment>
<proteinExistence type="predicted"/>
<protein>
    <submittedName>
        <fullName evidence="2">Uncharacterized protein</fullName>
    </submittedName>
</protein>
<organism evidence="2 3">
    <name type="scientific">Lactococcus ileimucosae</name>
    <dbReference type="NCBI Taxonomy" id="2941329"/>
    <lineage>
        <taxon>Bacteria</taxon>
        <taxon>Bacillati</taxon>
        <taxon>Bacillota</taxon>
        <taxon>Bacilli</taxon>
        <taxon>Lactobacillales</taxon>
        <taxon>Streptococcaceae</taxon>
        <taxon>Lactococcus</taxon>
    </lineage>
</organism>
<dbReference type="EMBL" id="JBCLSH010000024">
    <property type="protein sequence ID" value="MEY8443979.1"/>
    <property type="molecule type" value="Genomic_DNA"/>
</dbReference>
<feature type="transmembrane region" description="Helical" evidence="1">
    <location>
        <begin position="42"/>
        <end position="62"/>
    </location>
</feature>
<feature type="transmembrane region" description="Helical" evidence="1">
    <location>
        <begin position="119"/>
        <end position="140"/>
    </location>
</feature>
<evidence type="ECO:0000256" key="1">
    <source>
        <dbReference type="SAM" id="Phobius"/>
    </source>
</evidence>
<sequence>MRKTLLNASFEESKQITPNFLDSPPMSYNLGIADSMKFFDRVVLCFPLLMLVGVSYAIGVGLPEMAAEGTAGYGMDEIWLGTTYFMFLKEVLNIFIISLTTVLLINIFPKKNYAIQRSFAALILFLLMATSCISLAPMLLGNTLGAAGWFGFSIIVAWGLGALIFSIHKKIRTVKNDLYKNDYGQDGVDKKSRKILQRSLFIVMIISVINIFTIKFGLQGNFTLWRLVWIFAGPLYFLLINLFITGPFRIYLSAYYLLKYSEQYRKSWKVLDEQWYGKRKARKLSNKELKGEK</sequence>
<accession>A0ABV4D399</accession>
<evidence type="ECO:0000313" key="2">
    <source>
        <dbReference type="EMBL" id="MEY8443979.1"/>
    </source>
</evidence>
<keyword evidence="3" id="KW-1185">Reference proteome</keyword>
<feature type="transmembrane region" description="Helical" evidence="1">
    <location>
        <begin position="200"/>
        <end position="218"/>
    </location>
</feature>
<keyword evidence="1" id="KW-0812">Transmembrane</keyword>
<reference evidence="2 3" key="1">
    <citation type="submission" date="2024-03" db="EMBL/GenBank/DDBJ databases">
        <title>Mouse gut bacterial collection (mGBC) of GemPharmatech.</title>
        <authorList>
            <person name="He Y."/>
            <person name="Dong L."/>
            <person name="Wu D."/>
            <person name="Gao X."/>
            <person name="Lin Z."/>
        </authorList>
    </citation>
    <scope>NUCLEOTIDE SEQUENCE [LARGE SCALE GENOMIC DNA]</scope>
    <source>
        <strain evidence="2 3">61-15</strain>
    </source>
</reference>
<feature type="transmembrane region" description="Helical" evidence="1">
    <location>
        <begin position="146"/>
        <end position="165"/>
    </location>
</feature>